<evidence type="ECO:0008006" key="4">
    <source>
        <dbReference type="Google" id="ProtNLM"/>
    </source>
</evidence>
<name>A0A3A4ATQ1_9ACTN</name>
<keyword evidence="3" id="KW-1185">Reference proteome</keyword>
<reference evidence="2 3" key="1">
    <citation type="submission" date="2018-09" db="EMBL/GenBank/DDBJ databases">
        <title>YIM 75507 draft genome.</title>
        <authorList>
            <person name="Tang S."/>
            <person name="Feng Y."/>
        </authorList>
    </citation>
    <scope>NUCLEOTIDE SEQUENCE [LARGE SCALE GENOMIC DNA]</scope>
    <source>
        <strain evidence="2 3">YIM 75507</strain>
    </source>
</reference>
<feature type="region of interest" description="Disordered" evidence="1">
    <location>
        <begin position="110"/>
        <end position="134"/>
    </location>
</feature>
<dbReference type="EMBL" id="QZEY01000005">
    <property type="protein sequence ID" value="RJL31989.1"/>
    <property type="molecule type" value="Genomic_DNA"/>
</dbReference>
<accession>A0A3A4ATQ1</accession>
<comment type="caution">
    <text evidence="2">The sequence shown here is derived from an EMBL/GenBank/DDBJ whole genome shotgun (WGS) entry which is preliminary data.</text>
</comment>
<gene>
    <name evidence="2" type="ORF">D5H75_16245</name>
</gene>
<evidence type="ECO:0000313" key="3">
    <source>
        <dbReference type="Proteomes" id="UP000265768"/>
    </source>
</evidence>
<protein>
    <recommendedName>
        <fullName evidence="4">DUF4115 domain-containing protein</fullName>
    </recommendedName>
</protein>
<evidence type="ECO:0000313" key="2">
    <source>
        <dbReference type="EMBL" id="RJL31989.1"/>
    </source>
</evidence>
<evidence type="ECO:0000256" key="1">
    <source>
        <dbReference type="SAM" id="MobiDB-lite"/>
    </source>
</evidence>
<dbReference type="AlphaFoldDB" id="A0A3A4ATQ1"/>
<dbReference type="Proteomes" id="UP000265768">
    <property type="component" value="Unassembled WGS sequence"/>
</dbReference>
<proteinExistence type="predicted"/>
<sequence>MGIARLVLAGLAVLFVLALVVVGAKALFNSLNAKGEEPTSPPVATSPNQNANAPQTLLIRCVAEICPAVFVRIPGGDILQNRDMSKGEEMGFIEPELDVVVGDAGTVEIQVNGQRRPPGEPGSKDTFSVRPGST</sequence>
<organism evidence="2 3">
    <name type="scientific">Bailinhaonella thermotolerans</name>
    <dbReference type="NCBI Taxonomy" id="1070861"/>
    <lineage>
        <taxon>Bacteria</taxon>
        <taxon>Bacillati</taxon>
        <taxon>Actinomycetota</taxon>
        <taxon>Actinomycetes</taxon>
        <taxon>Streptosporangiales</taxon>
        <taxon>Streptosporangiaceae</taxon>
        <taxon>Bailinhaonella</taxon>
    </lineage>
</organism>